<gene>
    <name evidence="2" type="ORF">SAMN05421505_10926</name>
</gene>
<feature type="signal peptide" evidence="1">
    <location>
        <begin position="1"/>
        <end position="26"/>
    </location>
</feature>
<proteinExistence type="predicted"/>
<dbReference type="PROSITE" id="PS51257">
    <property type="entry name" value="PROKAR_LIPOPROTEIN"/>
    <property type="match status" value="1"/>
</dbReference>
<evidence type="ECO:0000313" key="2">
    <source>
        <dbReference type="EMBL" id="SDG88984.1"/>
    </source>
</evidence>
<protein>
    <recommendedName>
        <fullName evidence="4">Sporulation and spore germination</fullName>
    </recommendedName>
</protein>
<evidence type="ECO:0000256" key="1">
    <source>
        <dbReference type="SAM" id="SignalP"/>
    </source>
</evidence>
<dbReference type="EMBL" id="FNCN01000009">
    <property type="protein sequence ID" value="SDG88984.1"/>
    <property type="molecule type" value="Genomic_DNA"/>
</dbReference>
<accession>A0A1G7XXS6</accession>
<feature type="chain" id="PRO_5011449598" description="Sporulation and spore germination" evidence="1">
    <location>
        <begin position="27"/>
        <end position="190"/>
    </location>
</feature>
<dbReference type="AlphaFoldDB" id="A0A1G7XXS6"/>
<evidence type="ECO:0000313" key="3">
    <source>
        <dbReference type="Proteomes" id="UP000198923"/>
    </source>
</evidence>
<evidence type="ECO:0008006" key="4">
    <source>
        <dbReference type="Google" id="ProtNLM"/>
    </source>
</evidence>
<dbReference type="Proteomes" id="UP000198923">
    <property type="component" value="Unassembled WGS sequence"/>
</dbReference>
<name>A0A1G7XXS6_9ACTN</name>
<keyword evidence="1" id="KW-0732">Signal</keyword>
<keyword evidence="3" id="KW-1185">Reference proteome</keyword>
<reference evidence="2 3" key="1">
    <citation type="submission" date="2016-10" db="EMBL/GenBank/DDBJ databases">
        <authorList>
            <person name="de Groot N.N."/>
        </authorList>
    </citation>
    <scope>NUCLEOTIDE SEQUENCE [LARGE SCALE GENOMIC DNA]</scope>
    <source>
        <strain evidence="2 3">CPCC 201354</strain>
    </source>
</reference>
<organism evidence="2 3">
    <name type="scientific">Sinosporangium album</name>
    <dbReference type="NCBI Taxonomy" id="504805"/>
    <lineage>
        <taxon>Bacteria</taxon>
        <taxon>Bacillati</taxon>
        <taxon>Actinomycetota</taxon>
        <taxon>Actinomycetes</taxon>
        <taxon>Streptosporangiales</taxon>
        <taxon>Streptosporangiaceae</taxon>
        <taxon>Sinosporangium</taxon>
    </lineage>
</organism>
<sequence>MTSASVRALPKALAGAAITVLLGALAGCGVQPSDPVERGVAPVIDAQPKLITIYLVRDGRLAPVPVYVPSTAIEDVMQVLFERGDQPPSNDLSTGLSGLTHRESRLSRYGAFVRNDPDVASGLRLDVSVAGDRPPSRTALAQITCTARGARDEIWIVKITYVERGRTRSLGEHICSEYHDLAQPGAELPP</sequence>
<dbReference type="STRING" id="504805.SAMN05421505_10926"/>